<accession>A0A1X7URZ0</accession>
<feature type="compositionally biased region" description="Basic and acidic residues" evidence="1">
    <location>
        <begin position="77"/>
        <end position="92"/>
    </location>
</feature>
<dbReference type="SUPFAM" id="SSF54160">
    <property type="entry name" value="Chromo domain-like"/>
    <property type="match status" value="1"/>
</dbReference>
<name>A0A1X7URZ0_AMPQE</name>
<dbReference type="GO" id="GO:0006325">
    <property type="term" value="P:chromatin organization"/>
    <property type="evidence" value="ECO:0007669"/>
    <property type="project" value="InterPro"/>
</dbReference>
<dbReference type="PANTHER" id="PTHR10880">
    <property type="entry name" value="MORTALITY FACTOR 4-LIKE PROTEIN"/>
    <property type="match status" value="1"/>
</dbReference>
<dbReference type="InParanoid" id="A0A1X7URZ0"/>
<dbReference type="eggNOG" id="KOG3001">
    <property type="taxonomic scope" value="Eukaryota"/>
</dbReference>
<feature type="domain" description="Chromo" evidence="2">
    <location>
        <begin position="16"/>
        <end position="83"/>
    </location>
</feature>
<sequence>MPGGSGAGNKQKSDKLGEGEKVLCYHGPLIYEAKINKIQMKDKSLQYLVHYSGWSKSWDEWVPESRVLKINDTNLQKQKELQQQHPLVEKQRKTGTKRKSDKKGREFEPATRRRRMMRQDISETLYLEERRPKLSYSHAFPLPDAVGALPFFNYGAASHTLNAMDLGHSQKF</sequence>
<dbReference type="GO" id="GO:0006355">
    <property type="term" value="P:regulation of DNA-templated transcription"/>
    <property type="evidence" value="ECO:0007669"/>
    <property type="project" value="InterPro"/>
</dbReference>
<dbReference type="SMART" id="SM00298">
    <property type="entry name" value="CHROMO"/>
    <property type="match status" value="1"/>
</dbReference>
<dbReference type="InterPro" id="IPR016197">
    <property type="entry name" value="Chromo-like_dom_sf"/>
</dbReference>
<dbReference type="Pfam" id="PF22732">
    <property type="entry name" value="MSL3_chromo-like"/>
    <property type="match status" value="1"/>
</dbReference>
<evidence type="ECO:0000256" key="1">
    <source>
        <dbReference type="SAM" id="MobiDB-lite"/>
    </source>
</evidence>
<dbReference type="EnsemblMetazoa" id="Aqu2.1.30436_001">
    <property type="protein sequence ID" value="Aqu2.1.30436_001"/>
    <property type="gene ID" value="Aqu2.1.30436"/>
</dbReference>
<evidence type="ECO:0000313" key="3">
    <source>
        <dbReference type="EnsemblMetazoa" id="Aqu2.1.30436_001"/>
    </source>
</evidence>
<feature type="region of interest" description="Disordered" evidence="1">
    <location>
        <begin position="77"/>
        <end position="114"/>
    </location>
</feature>
<dbReference type="CDD" id="cd18983">
    <property type="entry name" value="CBD_MSL3_like"/>
    <property type="match status" value="1"/>
</dbReference>
<dbReference type="AlphaFoldDB" id="A0A1X7URZ0"/>
<feature type="compositionally biased region" description="Basic residues" evidence="1">
    <location>
        <begin position="93"/>
        <end position="102"/>
    </location>
</feature>
<dbReference type="PANTHER" id="PTHR10880:SF48">
    <property type="entry name" value="MORTALITY FACTOR 4 LIKE 2"/>
    <property type="match status" value="1"/>
</dbReference>
<dbReference type="Gene3D" id="2.30.30.140">
    <property type="match status" value="1"/>
</dbReference>
<protein>
    <recommendedName>
        <fullName evidence="2">Chromo domain-containing protein</fullName>
    </recommendedName>
</protein>
<dbReference type="InterPro" id="IPR008676">
    <property type="entry name" value="MRG"/>
</dbReference>
<organism evidence="3">
    <name type="scientific">Amphimedon queenslandica</name>
    <name type="common">Sponge</name>
    <dbReference type="NCBI Taxonomy" id="400682"/>
    <lineage>
        <taxon>Eukaryota</taxon>
        <taxon>Metazoa</taxon>
        <taxon>Porifera</taxon>
        <taxon>Demospongiae</taxon>
        <taxon>Heteroscleromorpha</taxon>
        <taxon>Haplosclerida</taxon>
        <taxon>Niphatidae</taxon>
        <taxon>Amphimedon</taxon>
    </lineage>
</organism>
<evidence type="ECO:0000259" key="2">
    <source>
        <dbReference type="SMART" id="SM00298"/>
    </source>
</evidence>
<reference evidence="3" key="1">
    <citation type="submission" date="2017-05" db="UniProtKB">
        <authorList>
            <consortium name="EnsemblMetazoa"/>
        </authorList>
    </citation>
    <scope>IDENTIFICATION</scope>
</reference>
<proteinExistence type="predicted"/>
<dbReference type="InterPro" id="IPR053820">
    <property type="entry name" value="MSL3_chromo-like"/>
</dbReference>
<dbReference type="OrthoDB" id="124855at2759"/>
<feature type="compositionally biased region" description="Basic and acidic residues" evidence="1">
    <location>
        <begin position="103"/>
        <end position="114"/>
    </location>
</feature>
<dbReference type="STRING" id="400682.A0A1X7URZ0"/>
<dbReference type="GO" id="GO:0035267">
    <property type="term" value="C:NuA4 histone acetyltransferase complex"/>
    <property type="evidence" value="ECO:0007669"/>
    <property type="project" value="TreeGrafter"/>
</dbReference>
<dbReference type="InterPro" id="IPR000953">
    <property type="entry name" value="Chromo/chromo_shadow_dom"/>
</dbReference>
<dbReference type="FunFam" id="2.30.30.140:FF:000024">
    <property type="entry name" value="Mortality factor 4-like protein 1"/>
    <property type="match status" value="1"/>
</dbReference>
<dbReference type="GO" id="GO:0005634">
    <property type="term" value="C:nucleus"/>
    <property type="evidence" value="ECO:0007669"/>
    <property type="project" value="InterPro"/>
</dbReference>